<keyword evidence="2" id="KW-1185">Reference proteome</keyword>
<reference evidence="1" key="1">
    <citation type="journal article" date="2014" name="Int. J. Syst. Evol. Microbiol.">
        <title>Complete genome of a new Firmicutes species belonging to the dominant human colonic microbiota ('Ruminococcus bicirculans') reveals two chromosomes and a selective capacity to utilize plant glucans.</title>
        <authorList>
            <consortium name="NISC Comparative Sequencing Program"/>
            <person name="Wegmann U."/>
            <person name="Louis P."/>
            <person name="Goesmann A."/>
            <person name="Henrissat B."/>
            <person name="Duncan S.H."/>
            <person name="Flint H.J."/>
        </authorList>
    </citation>
    <scope>NUCLEOTIDE SEQUENCE</scope>
    <source>
        <strain evidence="1">NBRC 109915</strain>
    </source>
</reference>
<comment type="caution">
    <text evidence="1">The sequence shown here is derived from an EMBL/GenBank/DDBJ whole genome shotgun (WGS) entry which is preliminary data.</text>
</comment>
<evidence type="ECO:0000313" key="1">
    <source>
        <dbReference type="EMBL" id="GLQ29002.1"/>
    </source>
</evidence>
<dbReference type="EMBL" id="BSNL01000006">
    <property type="protein sequence ID" value="GLQ29002.1"/>
    <property type="molecule type" value="Genomic_DNA"/>
</dbReference>
<protein>
    <submittedName>
        <fullName evidence="1">Uncharacterized protein</fullName>
    </submittedName>
</protein>
<sequence>MLSEARQAPEMKAHASPRDWVEIGCGCYYVQPSARAIFETLSAVFNVFGIAAI</sequence>
<proteinExistence type="predicted"/>
<gene>
    <name evidence="1" type="ORF">GCM10007927_38050</name>
</gene>
<organism evidence="1 2">
    <name type="scientific">Sulfitobacter pacificus</name>
    <dbReference type="NCBI Taxonomy" id="1499314"/>
    <lineage>
        <taxon>Bacteria</taxon>
        <taxon>Pseudomonadati</taxon>
        <taxon>Pseudomonadota</taxon>
        <taxon>Alphaproteobacteria</taxon>
        <taxon>Rhodobacterales</taxon>
        <taxon>Roseobacteraceae</taxon>
        <taxon>Sulfitobacter</taxon>
    </lineage>
</organism>
<reference evidence="1" key="2">
    <citation type="submission" date="2023-01" db="EMBL/GenBank/DDBJ databases">
        <title>Draft genome sequence of Sulfitobacter pacificus strain NBRC 109915.</title>
        <authorList>
            <person name="Sun Q."/>
            <person name="Mori K."/>
        </authorList>
    </citation>
    <scope>NUCLEOTIDE SEQUENCE</scope>
    <source>
        <strain evidence="1">NBRC 109915</strain>
    </source>
</reference>
<name>A0ABQ5VQ24_9RHOB</name>
<evidence type="ECO:0000313" key="2">
    <source>
        <dbReference type="Proteomes" id="UP001161388"/>
    </source>
</evidence>
<accession>A0ABQ5VQ24</accession>
<dbReference type="Proteomes" id="UP001161388">
    <property type="component" value="Unassembled WGS sequence"/>
</dbReference>